<evidence type="ECO:0000313" key="4">
    <source>
        <dbReference type="Proteomes" id="UP000242457"/>
    </source>
</evidence>
<evidence type="ECO:0008006" key="5">
    <source>
        <dbReference type="Google" id="ProtNLM"/>
    </source>
</evidence>
<feature type="chain" id="PRO_5013263160" description="Cuticle protein" evidence="2">
    <location>
        <begin position="17"/>
        <end position="318"/>
    </location>
</feature>
<feature type="signal peptide" evidence="2">
    <location>
        <begin position="1"/>
        <end position="16"/>
    </location>
</feature>
<reference evidence="3 4" key="1">
    <citation type="submission" date="2014-07" db="EMBL/GenBank/DDBJ databases">
        <title>Genomic and transcriptomic analysis on Apis cerana provide comprehensive insights into honey bee biology.</title>
        <authorList>
            <person name="Diao Q."/>
            <person name="Sun L."/>
            <person name="Zheng H."/>
            <person name="Zheng H."/>
            <person name="Xu S."/>
            <person name="Wang S."/>
            <person name="Zeng Z."/>
            <person name="Hu F."/>
            <person name="Su S."/>
            <person name="Wu J."/>
        </authorList>
    </citation>
    <scope>NUCLEOTIDE SEQUENCE [LARGE SCALE GENOMIC DNA]</scope>
    <source>
        <tissue evidence="3">Pupae without intestine</tissue>
    </source>
</reference>
<feature type="region of interest" description="Disordered" evidence="1">
    <location>
        <begin position="208"/>
        <end position="308"/>
    </location>
</feature>
<feature type="compositionally biased region" description="Basic residues" evidence="1">
    <location>
        <begin position="279"/>
        <end position="303"/>
    </location>
</feature>
<accession>A0A2A3EMT7</accession>
<dbReference type="OrthoDB" id="7700798at2759"/>
<evidence type="ECO:0000313" key="3">
    <source>
        <dbReference type="EMBL" id="PBC33123.1"/>
    </source>
</evidence>
<dbReference type="Proteomes" id="UP000242457">
    <property type="component" value="Unassembled WGS sequence"/>
</dbReference>
<proteinExistence type="predicted"/>
<protein>
    <recommendedName>
        <fullName evidence="5">Cuticle protein</fullName>
    </recommendedName>
</protein>
<dbReference type="AlphaFoldDB" id="A0A2A3EMT7"/>
<organism evidence="3 4">
    <name type="scientific">Apis cerana cerana</name>
    <name type="common">Oriental honeybee</name>
    <dbReference type="NCBI Taxonomy" id="94128"/>
    <lineage>
        <taxon>Eukaryota</taxon>
        <taxon>Metazoa</taxon>
        <taxon>Ecdysozoa</taxon>
        <taxon>Arthropoda</taxon>
        <taxon>Hexapoda</taxon>
        <taxon>Insecta</taxon>
        <taxon>Pterygota</taxon>
        <taxon>Neoptera</taxon>
        <taxon>Endopterygota</taxon>
        <taxon>Hymenoptera</taxon>
        <taxon>Apocrita</taxon>
        <taxon>Aculeata</taxon>
        <taxon>Apoidea</taxon>
        <taxon>Anthophila</taxon>
        <taxon>Apidae</taxon>
        <taxon>Apis</taxon>
    </lineage>
</organism>
<gene>
    <name evidence="3" type="ORF">APICC_10075</name>
</gene>
<name>A0A2A3EMT7_APICC</name>
<evidence type="ECO:0000256" key="2">
    <source>
        <dbReference type="SAM" id="SignalP"/>
    </source>
</evidence>
<keyword evidence="4" id="KW-1185">Reference proteome</keyword>
<sequence>MARKVIQLAFLAFVAAAPRQRRDAIWGGYHGGGYGGHLGYAHGVAIAGPALGPASVAGPHIGSTMVAAPSIGPAKLSGSVAGPVHVSGAVAGSALVTASVAGPAHVEGYDAGPYDGGVGVGYAGPAYSYAGYPEYAGLGSHGAVIAGAASHGAILAGPASHGAVLSGPHSGTAAVSGPHAGSVVIAGPSGKITTHGTGYGAIHSGHSGHCQVTAHPPEPPRQTVPPAWKRASPSIKHAHLRSGLPRRGPLDGRGRPVRPSGAWSSVGRPCPRPGCPQRPRCRPCRPRRTRSWTRSPLRSRGRWSCRDGSRCWPFPSFR</sequence>
<dbReference type="EMBL" id="KZ288206">
    <property type="protein sequence ID" value="PBC33123.1"/>
    <property type="molecule type" value="Genomic_DNA"/>
</dbReference>
<evidence type="ECO:0000256" key="1">
    <source>
        <dbReference type="SAM" id="MobiDB-lite"/>
    </source>
</evidence>
<keyword evidence="2" id="KW-0732">Signal</keyword>